<comment type="caution">
    <text evidence="2">The sequence shown here is derived from an EMBL/GenBank/DDBJ whole genome shotgun (WGS) entry which is preliminary data.</text>
</comment>
<keyword evidence="3" id="KW-1185">Reference proteome</keyword>
<organism evidence="2 3">
    <name type="scientific">Candidatus Clostridium stratigraminis</name>
    <dbReference type="NCBI Taxonomy" id="3381661"/>
    <lineage>
        <taxon>Bacteria</taxon>
        <taxon>Bacillati</taxon>
        <taxon>Bacillota</taxon>
        <taxon>Clostridia</taxon>
        <taxon>Eubacteriales</taxon>
        <taxon>Clostridiaceae</taxon>
        <taxon>Clostridium</taxon>
    </lineage>
</organism>
<proteinExistence type="predicted"/>
<dbReference type="InterPro" id="IPR027268">
    <property type="entry name" value="Peptidase_M4/M1_CTD_sf"/>
</dbReference>
<keyword evidence="1" id="KW-0472">Membrane</keyword>
<name>A0ABW8T273_9CLOT</name>
<keyword evidence="1" id="KW-1133">Transmembrane helix</keyword>
<evidence type="ECO:0000256" key="1">
    <source>
        <dbReference type="SAM" id="Phobius"/>
    </source>
</evidence>
<sequence>MEKTKKKQKEMKLKKNYMFKLIAFLLCLIVCIVIYAIYSYPRKIELEYTVSPYSVEEKIMNVNVKIKPLNKGNDKTFVLVKGSMLTSDEKCTDDLNRNVNFKSENGIVVMDKLSDDAKYLNYSYKVTIGGAGKHGDNGQAYQDMLTFAGESVLALPLRALNYDSVKEDIINKISVKCLTPNTWEAIIPFAKEGDNALTEIDKPSWNNLYEIRQGTFTFGNFKKDVHIDSKGKGYTVYIDNNAEQYYDENAKKGIENLYNYYTELFNYDMDNYSIVLLRKSEENKNYIIGGLCTQNVASTFDPSNKRDWQLLSHRVFHSFFESKIPSDRYLKAPLLEFYEGLATYYENMALESLPDNIKTSLKISPEKELGYLFERYTYMKLKDPQNLSLIPLEEVQLQSSPARIEFLHYTQMPLTVSYMEDLVGKKTGKKNNIISYIMDNSRDTTVTVEKIVSKLLGKDADSFENKYLTGSEILPLWSTMANKNKDDKETVKRLNDYELELYTWFSLENQLYQFDITEDTDLVKLSKEAEKEGAVFADKATEETIKNTSPTIYNLLKEYALRAKVCSVAYSDTALREKLTASKSNLDKWDTFKKNLK</sequence>
<reference evidence="2 3" key="1">
    <citation type="submission" date="2024-11" db="EMBL/GenBank/DDBJ databases">
        <authorList>
            <person name="Heng Y.C."/>
            <person name="Lim A.C.H."/>
            <person name="Lee J.K.Y."/>
            <person name="Kittelmann S."/>
        </authorList>
    </citation>
    <scope>NUCLEOTIDE SEQUENCE [LARGE SCALE GENOMIC DNA]</scope>
    <source>
        <strain evidence="2 3">WILCCON 0185</strain>
    </source>
</reference>
<keyword evidence="1" id="KW-0812">Transmembrane</keyword>
<accession>A0ABW8T273</accession>
<gene>
    <name evidence="2" type="ORF">ACJDUG_05340</name>
</gene>
<evidence type="ECO:0000313" key="2">
    <source>
        <dbReference type="EMBL" id="MFL0246406.1"/>
    </source>
</evidence>
<protein>
    <submittedName>
        <fullName evidence="2">Uncharacterized protein</fullName>
    </submittedName>
</protein>
<dbReference type="RefSeq" id="WP_406768874.1">
    <property type="nucleotide sequence ID" value="NZ_JBJHZZ010000002.1"/>
</dbReference>
<evidence type="ECO:0000313" key="3">
    <source>
        <dbReference type="Proteomes" id="UP001623591"/>
    </source>
</evidence>
<dbReference type="EMBL" id="JBJHZZ010000002">
    <property type="protein sequence ID" value="MFL0246406.1"/>
    <property type="molecule type" value="Genomic_DNA"/>
</dbReference>
<feature type="transmembrane region" description="Helical" evidence="1">
    <location>
        <begin position="21"/>
        <end position="40"/>
    </location>
</feature>
<dbReference type="Gene3D" id="1.10.390.10">
    <property type="entry name" value="Neutral Protease Domain 2"/>
    <property type="match status" value="1"/>
</dbReference>
<dbReference type="Proteomes" id="UP001623591">
    <property type="component" value="Unassembled WGS sequence"/>
</dbReference>